<evidence type="ECO:0000256" key="1">
    <source>
        <dbReference type="ARBA" id="ARBA00023002"/>
    </source>
</evidence>
<dbReference type="InterPro" id="IPR020471">
    <property type="entry name" value="AKR"/>
</dbReference>
<dbReference type="InterPro" id="IPR023210">
    <property type="entry name" value="NADP_OxRdtase_dom"/>
</dbReference>
<dbReference type="InterPro" id="IPR050523">
    <property type="entry name" value="AKR_Detox_Biosynth"/>
</dbReference>
<accession>A0A1G8QIF7</accession>
<dbReference type="Pfam" id="PF00248">
    <property type="entry name" value="Aldo_ket_red"/>
    <property type="match status" value="1"/>
</dbReference>
<gene>
    <name evidence="3" type="ORF">SAMN04488123_11228</name>
</gene>
<evidence type="ECO:0000313" key="3">
    <source>
        <dbReference type="EMBL" id="SDJ03870.1"/>
    </source>
</evidence>
<reference evidence="3 4" key="1">
    <citation type="submission" date="2016-10" db="EMBL/GenBank/DDBJ databases">
        <authorList>
            <person name="de Groot N.N."/>
        </authorList>
    </citation>
    <scope>NUCLEOTIDE SEQUENCE [LARGE SCALE GENOMIC DNA]</scope>
    <source>
        <strain evidence="3 4">DSM 21771</strain>
    </source>
</reference>
<dbReference type="PROSITE" id="PS00062">
    <property type="entry name" value="ALDOKETO_REDUCTASE_2"/>
    <property type="match status" value="1"/>
</dbReference>
<dbReference type="CDD" id="cd19083">
    <property type="entry name" value="AKR_AKR11A1_11D1"/>
    <property type="match status" value="1"/>
</dbReference>
<dbReference type="RefSeq" id="WP_090399151.1">
    <property type="nucleotide sequence ID" value="NZ_FNEN01000012.1"/>
</dbReference>
<dbReference type="GO" id="GO:0005829">
    <property type="term" value="C:cytosol"/>
    <property type="evidence" value="ECO:0007669"/>
    <property type="project" value="UniProtKB-ARBA"/>
</dbReference>
<name>A0A1G8QIF7_9BACI</name>
<dbReference type="OrthoDB" id="9773828at2"/>
<proteinExistence type="predicted"/>
<dbReference type="AlphaFoldDB" id="A0A1G8QIF7"/>
<dbReference type="PANTHER" id="PTHR43364">
    <property type="entry name" value="NADH-SPECIFIC METHYLGLYOXAL REDUCTASE-RELATED"/>
    <property type="match status" value="1"/>
</dbReference>
<dbReference type="GO" id="GO:0016491">
    <property type="term" value="F:oxidoreductase activity"/>
    <property type="evidence" value="ECO:0007669"/>
    <property type="project" value="UniProtKB-KW"/>
</dbReference>
<dbReference type="PANTHER" id="PTHR43364:SF4">
    <property type="entry name" value="NAD(P)-LINKED OXIDOREDUCTASE SUPERFAMILY PROTEIN"/>
    <property type="match status" value="1"/>
</dbReference>
<dbReference type="EMBL" id="FNEN01000012">
    <property type="protein sequence ID" value="SDJ03870.1"/>
    <property type="molecule type" value="Genomic_DNA"/>
</dbReference>
<protein>
    <submittedName>
        <fullName evidence="3">Predicted oxidoreductase</fullName>
    </submittedName>
</protein>
<evidence type="ECO:0000313" key="4">
    <source>
        <dbReference type="Proteomes" id="UP000198853"/>
    </source>
</evidence>
<sequence length="310" mass="34765">MTHHIYLGKSDVAVHPVGLGTNAVGGHNIYPDALDEEQGKNVVREALDNGINHLDTAYFYGLGRSEELIGEVMAEYKREEIVLATKGAHKFVEEEVVMDNSPAFLKQAVDDSLRRLKTDHIDLFYIHYADEDTPKAEAVGALKDLKDEGKIRAIGVSNFNIDLLQEANKDGYVDVLQSEYNLLAREAEQDLLPYTAQENITFIPYFPLEAGLLAGKYDENATFTDLRAKKPAFQGENFKRNLEKVERIRDIANAKGEEVAHIVLAWYFSRASLDAIIPGAKRPEQVTNNLKVAEVNLTENEIEQIDEIFS</sequence>
<feature type="domain" description="NADP-dependent oxidoreductase" evidence="2">
    <location>
        <begin position="17"/>
        <end position="308"/>
    </location>
</feature>
<keyword evidence="4" id="KW-1185">Reference proteome</keyword>
<dbReference type="InterPro" id="IPR018170">
    <property type="entry name" value="Aldo/ket_reductase_CS"/>
</dbReference>
<dbReference type="InterPro" id="IPR036812">
    <property type="entry name" value="NAD(P)_OxRdtase_dom_sf"/>
</dbReference>
<dbReference type="Proteomes" id="UP000198853">
    <property type="component" value="Unassembled WGS sequence"/>
</dbReference>
<organism evidence="3 4">
    <name type="scientific">Natribacillus halophilus</name>
    <dbReference type="NCBI Taxonomy" id="549003"/>
    <lineage>
        <taxon>Bacteria</taxon>
        <taxon>Bacillati</taxon>
        <taxon>Bacillota</taxon>
        <taxon>Bacilli</taxon>
        <taxon>Bacillales</taxon>
        <taxon>Bacillaceae</taxon>
        <taxon>Natribacillus</taxon>
    </lineage>
</organism>
<dbReference type="Gene3D" id="3.20.20.100">
    <property type="entry name" value="NADP-dependent oxidoreductase domain"/>
    <property type="match status" value="1"/>
</dbReference>
<dbReference type="PRINTS" id="PR00069">
    <property type="entry name" value="ALDKETRDTASE"/>
</dbReference>
<dbReference type="FunFam" id="3.20.20.100:FF:000004">
    <property type="entry name" value="Oxidoreductase, aldo/keto reductase"/>
    <property type="match status" value="1"/>
</dbReference>
<evidence type="ECO:0000259" key="2">
    <source>
        <dbReference type="Pfam" id="PF00248"/>
    </source>
</evidence>
<keyword evidence="1" id="KW-0560">Oxidoreductase</keyword>
<dbReference type="SUPFAM" id="SSF51430">
    <property type="entry name" value="NAD(P)-linked oxidoreductase"/>
    <property type="match status" value="1"/>
</dbReference>